<dbReference type="PIRSF" id="PIRSF000428">
    <property type="entry name" value="P_Ac_trans"/>
    <property type="match status" value="1"/>
</dbReference>
<keyword evidence="2" id="KW-0808">Transferase</keyword>
<keyword evidence="6" id="KW-1185">Reference proteome</keyword>
<proteinExistence type="inferred from homology"/>
<accession>A0A096B5N1</accession>
<dbReference type="RefSeq" id="WP_044941787.1">
    <property type="nucleotide sequence ID" value="NZ_KN174164.1"/>
</dbReference>
<dbReference type="SUPFAM" id="SSF53659">
    <property type="entry name" value="Isocitrate/Isopropylmalate dehydrogenase-like"/>
    <property type="match status" value="1"/>
</dbReference>
<gene>
    <name evidence="5" type="ORF">HMPREF9460_02597</name>
</gene>
<feature type="domain" description="Phosphate acetyl/butaryl transferase" evidence="4">
    <location>
        <begin position="68"/>
        <end position="293"/>
    </location>
</feature>
<dbReference type="EMBL" id="ADLO01000081">
    <property type="protein sequence ID" value="KGF54713.1"/>
    <property type="molecule type" value="Genomic_DNA"/>
</dbReference>
<keyword evidence="3" id="KW-0012">Acyltransferase</keyword>
<organism evidence="5 6">
    <name type="scientific">Flavonifractor plautii 1_3_50AFAA</name>
    <dbReference type="NCBI Taxonomy" id="742738"/>
    <lineage>
        <taxon>Bacteria</taxon>
        <taxon>Bacillati</taxon>
        <taxon>Bacillota</taxon>
        <taxon>Clostridia</taxon>
        <taxon>Eubacteriales</taxon>
        <taxon>Oscillospiraceae</taxon>
        <taxon>Flavonifractor</taxon>
    </lineage>
</organism>
<evidence type="ECO:0000256" key="2">
    <source>
        <dbReference type="ARBA" id="ARBA00022679"/>
    </source>
</evidence>
<dbReference type="Proteomes" id="UP000029585">
    <property type="component" value="Unassembled WGS sequence"/>
</dbReference>
<dbReference type="InterPro" id="IPR050500">
    <property type="entry name" value="Phos_Acetyltrans/Butyryltrans"/>
</dbReference>
<sequence length="301" mass="32820">MQLRSLDYFATICAGIGKKRMAVVMAENEHSLLAAMRAHQQGLIQAVLIGDEKKIRALMEEHQLSTEGVRFHQADEPEKAVTLATRLVLEGEVDYLMKGGLETRTMMKAFIARENGMRTGRLMSQVAFVENPFYHKLLALTDSALNPKPDLAQKKQILENAVEVFHSMGVECPKVAVLAAAETLNPKLQESTDAQALKEMYQRGEITGCIVEGPISIDLSIEPESAKIKGYDSPVAGDADLLICPDLVSGNMMGKMMLFMGARSANVVVGARAPVILCSRSATEEDKFQSILLGAIASQKL</sequence>
<evidence type="ECO:0000313" key="5">
    <source>
        <dbReference type="EMBL" id="KGF54713.1"/>
    </source>
</evidence>
<dbReference type="NCBIfam" id="NF006045">
    <property type="entry name" value="PRK08190.1"/>
    <property type="match status" value="1"/>
</dbReference>
<dbReference type="eggNOG" id="COG0280">
    <property type="taxonomic scope" value="Bacteria"/>
</dbReference>
<dbReference type="AlphaFoldDB" id="A0A096B5N1"/>
<evidence type="ECO:0000256" key="3">
    <source>
        <dbReference type="ARBA" id="ARBA00023315"/>
    </source>
</evidence>
<dbReference type="Pfam" id="PF01515">
    <property type="entry name" value="PTA_PTB"/>
    <property type="match status" value="1"/>
</dbReference>
<dbReference type="PANTHER" id="PTHR43356">
    <property type="entry name" value="PHOSPHATE ACETYLTRANSFERASE"/>
    <property type="match status" value="1"/>
</dbReference>
<dbReference type="HOGENOM" id="CLU_056531_0_0_9"/>
<evidence type="ECO:0000313" key="6">
    <source>
        <dbReference type="Proteomes" id="UP000029585"/>
    </source>
</evidence>
<dbReference type="InterPro" id="IPR002505">
    <property type="entry name" value="PTA_PTB"/>
</dbReference>
<dbReference type="PANTHER" id="PTHR43356:SF2">
    <property type="entry name" value="PHOSPHATE ACETYLTRANSFERASE"/>
    <property type="match status" value="1"/>
</dbReference>
<dbReference type="PATRIC" id="fig|742738.3.peg.2663"/>
<comment type="similarity">
    <text evidence="1">Belongs to the phosphate acetyltransferase and butyryltransferase family.</text>
</comment>
<evidence type="ECO:0000256" key="1">
    <source>
        <dbReference type="ARBA" id="ARBA00005656"/>
    </source>
</evidence>
<dbReference type="GO" id="GO:0016746">
    <property type="term" value="F:acyltransferase activity"/>
    <property type="evidence" value="ECO:0007669"/>
    <property type="project" value="UniProtKB-KW"/>
</dbReference>
<comment type="caution">
    <text evidence="5">The sequence shown here is derived from an EMBL/GenBank/DDBJ whole genome shotgun (WGS) entry which is preliminary data.</text>
</comment>
<dbReference type="InterPro" id="IPR012147">
    <property type="entry name" value="P_Ac_Bu_trans"/>
</dbReference>
<evidence type="ECO:0000259" key="4">
    <source>
        <dbReference type="Pfam" id="PF01515"/>
    </source>
</evidence>
<name>A0A096B5N1_FLAPL</name>
<protein>
    <recommendedName>
        <fullName evidence="4">Phosphate acetyl/butaryl transferase domain-containing protein</fullName>
    </recommendedName>
</protein>
<reference evidence="5 6" key="1">
    <citation type="submission" date="2011-08" db="EMBL/GenBank/DDBJ databases">
        <title>The Genome Sequence of Clostridium orbiscindens 1_3_50AFAA.</title>
        <authorList>
            <consortium name="The Broad Institute Genome Sequencing Platform"/>
            <person name="Earl A."/>
            <person name="Ward D."/>
            <person name="Feldgarden M."/>
            <person name="Gevers D."/>
            <person name="Daigneault M."/>
            <person name="Strauss J."/>
            <person name="Allen-Vercoe E."/>
            <person name="Young S.K."/>
            <person name="Zeng Q."/>
            <person name="Gargeya S."/>
            <person name="Fitzgerald M."/>
            <person name="Haas B."/>
            <person name="Abouelleil A."/>
            <person name="Alvarado L."/>
            <person name="Arachchi H.M."/>
            <person name="Berlin A."/>
            <person name="Brown A."/>
            <person name="Chapman S.B."/>
            <person name="Chen Z."/>
            <person name="Dunbar C."/>
            <person name="Freedman E."/>
            <person name="Gearin G."/>
            <person name="Gellesch M."/>
            <person name="Goldberg J."/>
            <person name="Griggs A."/>
            <person name="Gujja S."/>
            <person name="Heiman D."/>
            <person name="Howarth C."/>
            <person name="Larson L."/>
            <person name="Lui A."/>
            <person name="MacDonald P.J.P."/>
            <person name="Montmayeur A."/>
            <person name="Murphy C."/>
            <person name="Neiman D."/>
            <person name="Pearson M."/>
            <person name="Priest M."/>
            <person name="Roberts A."/>
            <person name="Saif S."/>
            <person name="Shea T."/>
            <person name="Shenoy N."/>
            <person name="Sisk P."/>
            <person name="Stolte C."/>
            <person name="Sykes S."/>
            <person name="Wortman J."/>
            <person name="Nusbaum C."/>
            <person name="Birren B."/>
        </authorList>
    </citation>
    <scope>NUCLEOTIDE SEQUENCE [LARGE SCALE GENOMIC DNA]</scope>
    <source>
        <strain evidence="5 6">1_3_50AFAA</strain>
    </source>
</reference>
<dbReference type="Gene3D" id="3.40.718.10">
    <property type="entry name" value="Isopropylmalate Dehydrogenase"/>
    <property type="match status" value="1"/>
</dbReference>